<feature type="region of interest" description="Disordered" evidence="1">
    <location>
        <begin position="313"/>
        <end position="393"/>
    </location>
</feature>
<dbReference type="Proteomes" id="UP000676310">
    <property type="component" value="Unassembled WGS sequence"/>
</dbReference>
<proteinExistence type="predicted"/>
<protein>
    <submittedName>
        <fullName evidence="2">Uncharacterized protein</fullName>
    </submittedName>
</protein>
<accession>A0A8J2HWQ8</accession>
<feature type="compositionally biased region" description="Polar residues" evidence="1">
    <location>
        <begin position="253"/>
        <end position="273"/>
    </location>
</feature>
<dbReference type="GeneID" id="67013591"/>
<feature type="region of interest" description="Disordered" evidence="1">
    <location>
        <begin position="549"/>
        <end position="574"/>
    </location>
</feature>
<gene>
    <name evidence="2" type="ORF">ALTATR162_LOCUS2175</name>
</gene>
<dbReference type="RefSeq" id="XP_043165712.1">
    <property type="nucleotide sequence ID" value="XM_043309777.1"/>
</dbReference>
<evidence type="ECO:0000256" key="1">
    <source>
        <dbReference type="SAM" id="MobiDB-lite"/>
    </source>
</evidence>
<sequence>MDELDFLQTLTPEELRGFTDGIWGFEESPGSVYTDVREPMILPALSLLISNKATNYSLDEIAEDLSSDNTGPGILGNPLHELFMPLSRTGMSARVEFDMTARRPGSADGTRPANQKDTIVSPPSRAQSCPSLAMSSIHSIQYKPAPLLAISSTSVCYEEVPKPSTSTTSLAERKDTVPSVSITSLGVGLDPVGASPVPPISTDNVVVKPTPLPVEFDDSMSLIHSEPAMKSTSFTSKHTAGSGPIARAPPTVQDHSNVLCSTSPTQPHVSRSSRTIDFEELKQMAAAAKISKPSNEASVDNTTVVQEISPRLSKNISSTSSALSASDPDLSKAVMSESGNVRSRLSGSSGGRRIKKNKSLLKDHGHSQDDAIVVDDSSDNDHGETAQQDPDEHRDLMELAYLDDGQAPTEKHEQSTLNSNQRRSPKRARSSPSRPGFIQWKGPVDSRLEIVDNLWLKTQAEWISLHHDTKKYTGALMTSFDKKICSAAKKFSSGGLCASDVLTLEKSWGLTYSVASTQLEEKQHKRQIKQFKITLHRLGLASRGLQEEDFAMEGDDEDDMEWTPGTKPKRRRVE</sequence>
<dbReference type="OrthoDB" id="3694761at2759"/>
<organism evidence="2 3">
    <name type="scientific">Alternaria atra</name>
    <dbReference type="NCBI Taxonomy" id="119953"/>
    <lineage>
        <taxon>Eukaryota</taxon>
        <taxon>Fungi</taxon>
        <taxon>Dikarya</taxon>
        <taxon>Ascomycota</taxon>
        <taxon>Pezizomycotina</taxon>
        <taxon>Dothideomycetes</taxon>
        <taxon>Pleosporomycetidae</taxon>
        <taxon>Pleosporales</taxon>
        <taxon>Pleosporineae</taxon>
        <taxon>Pleosporaceae</taxon>
        <taxon>Alternaria</taxon>
        <taxon>Alternaria sect. Ulocladioides</taxon>
    </lineage>
</organism>
<comment type="caution">
    <text evidence="2">The sequence shown here is derived from an EMBL/GenBank/DDBJ whole genome shotgun (WGS) entry which is preliminary data.</text>
</comment>
<feature type="region of interest" description="Disordered" evidence="1">
    <location>
        <begin position="407"/>
        <end position="439"/>
    </location>
</feature>
<feature type="compositionally biased region" description="Low complexity" evidence="1">
    <location>
        <begin position="317"/>
        <end position="328"/>
    </location>
</feature>
<reference evidence="2" key="1">
    <citation type="submission" date="2021-05" db="EMBL/GenBank/DDBJ databases">
        <authorList>
            <person name="Stam R."/>
        </authorList>
    </citation>
    <scope>NUCLEOTIDE SEQUENCE</scope>
    <source>
        <strain evidence="2">CS162</strain>
    </source>
</reference>
<feature type="compositionally biased region" description="Low complexity" evidence="1">
    <location>
        <begin position="338"/>
        <end position="347"/>
    </location>
</feature>
<dbReference type="EMBL" id="CAJRGZ010000015">
    <property type="protein sequence ID" value="CAG5148262.1"/>
    <property type="molecule type" value="Genomic_DNA"/>
</dbReference>
<feature type="compositionally biased region" description="Basic and acidic residues" evidence="1">
    <location>
        <begin position="379"/>
        <end position="393"/>
    </location>
</feature>
<feature type="compositionally biased region" description="Acidic residues" evidence="1">
    <location>
        <begin position="549"/>
        <end position="561"/>
    </location>
</feature>
<feature type="region of interest" description="Disordered" evidence="1">
    <location>
        <begin position="102"/>
        <end position="127"/>
    </location>
</feature>
<evidence type="ECO:0000313" key="2">
    <source>
        <dbReference type="EMBL" id="CAG5148262.1"/>
    </source>
</evidence>
<feature type="region of interest" description="Disordered" evidence="1">
    <location>
        <begin position="231"/>
        <end position="274"/>
    </location>
</feature>
<keyword evidence="3" id="KW-1185">Reference proteome</keyword>
<feature type="compositionally biased region" description="Basic and acidic residues" evidence="1">
    <location>
        <begin position="360"/>
        <end position="369"/>
    </location>
</feature>
<name>A0A8J2HWQ8_9PLEO</name>
<dbReference type="AlphaFoldDB" id="A0A8J2HWQ8"/>
<evidence type="ECO:0000313" key="3">
    <source>
        <dbReference type="Proteomes" id="UP000676310"/>
    </source>
</evidence>